<dbReference type="EMBL" id="LYBW01000049">
    <property type="protein sequence ID" value="ODR92176.1"/>
    <property type="molecule type" value="Genomic_DNA"/>
</dbReference>
<evidence type="ECO:0000256" key="8">
    <source>
        <dbReference type="ARBA" id="ARBA00022989"/>
    </source>
</evidence>
<dbReference type="InterPro" id="IPR045187">
    <property type="entry name" value="CcO_II"/>
</dbReference>
<evidence type="ECO:0000313" key="17">
    <source>
        <dbReference type="Proteomes" id="UP000094342"/>
    </source>
</evidence>
<evidence type="ECO:0000256" key="5">
    <source>
        <dbReference type="ARBA" id="ARBA00022692"/>
    </source>
</evidence>
<keyword evidence="10 14" id="KW-0472">Membrane</keyword>
<keyword evidence="3" id="KW-0813">Transport</keyword>
<evidence type="ECO:0000256" key="6">
    <source>
        <dbReference type="ARBA" id="ARBA00022723"/>
    </source>
</evidence>
<gene>
    <name evidence="16" type="ORF">A8M32_06665</name>
</gene>
<evidence type="ECO:0000256" key="13">
    <source>
        <dbReference type="ARBA" id="ARBA00047816"/>
    </source>
</evidence>
<evidence type="ECO:0000256" key="14">
    <source>
        <dbReference type="SAM" id="Phobius"/>
    </source>
</evidence>
<dbReference type="PROSITE" id="PS50857">
    <property type="entry name" value="COX2_CUA"/>
    <property type="match status" value="1"/>
</dbReference>
<sequence>MLLSRRWFPKIASVAVVAIGAGCAGDLSTLEPAGPSASAVARLWWAMLMAALLLFLLVVGLFLAIVFAPGIGRRISPESWIVGGGLALPLPILVALTVYAFWLGEHQLRGGGRLPSEMIRIEALATQWNWRFEYPDLPGAPTTLGTVHIPAGRTVEIAVTSDDVVHSLWVPRLGGKIDAVPGHTTYVRLRADTPGRYGGQCSEYCGTGHAGMRFEVLAHSPEDYPAALNDEQRQ</sequence>
<evidence type="ECO:0000256" key="1">
    <source>
        <dbReference type="ARBA" id="ARBA00004141"/>
    </source>
</evidence>
<name>A0A1E3VH29_9HYPH</name>
<feature type="transmembrane region" description="Helical" evidence="14">
    <location>
        <begin position="80"/>
        <end position="102"/>
    </location>
</feature>
<evidence type="ECO:0000256" key="7">
    <source>
        <dbReference type="ARBA" id="ARBA00022982"/>
    </source>
</evidence>
<evidence type="ECO:0000259" key="15">
    <source>
        <dbReference type="PROSITE" id="PS50857"/>
    </source>
</evidence>
<proteinExistence type="inferred from homology"/>
<evidence type="ECO:0000313" key="16">
    <source>
        <dbReference type="EMBL" id="ODR92176.1"/>
    </source>
</evidence>
<dbReference type="SUPFAM" id="SSF49503">
    <property type="entry name" value="Cupredoxins"/>
    <property type="match status" value="1"/>
</dbReference>
<comment type="caution">
    <text evidence="16">The sequence shown here is derived from an EMBL/GenBank/DDBJ whole genome shotgun (WGS) entry which is preliminary data.</text>
</comment>
<keyword evidence="8 14" id="KW-1133">Transmembrane helix</keyword>
<evidence type="ECO:0000256" key="2">
    <source>
        <dbReference type="ARBA" id="ARBA00007866"/>
    </source>
</evidence>
<reference evidence="17" key="1">
    <citation type="submission" date="2016-05" db="EMBL/GenBank/DDBJ databases">
        <authorList>
            <person name="Li Y."/>
        </authorList>
    </citation>
    <scope>NUCLEOTIDE SEQUENCE [LARGE SCALE GENOMIC DNA]</scope>
    <source>
        <strain evidence="17">YIC4027</strain>
    </source>
</reference>
<evidence type="ECO:0000256" key="9">
    <source>
        <dbReference type="ARBA" id="ARBA00023008"/>
    </source>
</evidence>
<keyword evidence="5 14" id="KW-0812">Transmembrane</keyword>
<dbReference type="Proteomes" id="UP000094342">
    <property type="component" value="Unassembled WGS sequence"/>
</dbReference>
<dbReference type="STRING" id="1752398.A8M32_06665"/>
<keyword evidence="4" id="KW-0679">Respiratory chain</keyword>
<dbReference type="PANTHER" id="PTHR22888:SF9">
    <property type="entry name" value="CYTOCHROME C OXIDASE SUBUNIT 2"/>
    <property type="match status" value="1"/>
</dbReference>
<dbReference type="GO" id="GO:0004129">
    <property type="term" value="F:cytochrome-c oxidase activity"/>
    <property type="evidence" value="ECO:0007669"/>
    <property type="project" value="UniProtKB-EC"/>
</dbReference>
<evidence type="ECO:0000256" key="4">
    <source>
        <dbReference type="ARBA" id="ARBA00022660"/>
    </source>
</evidence>
<dbReference type="PROSITE" id="PS51257">
    <property type="entry name" value="PROKAR_LIPOPROTEIN"/>
    <property type="match status" value="1"/>
</dbReference>
<comment type="catalytic activity">
    <reaction evidence="13">
        <text>4 Fe(II)-[cytochrome c] + O2 + 8 H(+)(in) = 4 Fe(III)-[cytochrome c] + 2 H2O + 4 H(+)(out)</text>
        <dbReference type="Rhea" id="RHEA:11436"/>
        <dbReference type="Rhea" id="RHEA-COMP:10350"/>
        <dbReference type="Rhea" id="RHEA-COMP:14399"/>
        <dbReference type="ChEBI" id="CHEBI:15377"/>
        <dbReference type="ChEBI" id="CHEBI:15378"/>
        <dbReference type="ChEBI" id="CHEBI:15379"/>
        <dbReference type="ChEBI" id="CHEBI:29033"/>
        <dbReference type="ChEBI" id="CHEBI:29034"/>
        <dbReference type="EC" id="7.1.1.9"/>
    </reaction>
</comment>
<feature type="domain" description="Cytochrome oxidase subunit II copper A binding" evidence="15">
    <location>
        <begin position="116"/>
        <end position="230"/>
    </location>
</feature>
<evidence type="ECO:0000256" key="10">
    <source>
        <dbReference type="ARBA" id="ARBA00023136"/>
    </source>
</evidence>
<keyword evidence="17" id="KW-1185">Reference proteome</keyword>
<dbReference type="InterPro" id="IPR002429">
    <property type="entry name" value="CcO_II-like_C"/>
</dbReference>
<dbReference type="PANTHER" id="PTHR22888">
    <property type="entry name" value="CYTOCHROME C OXIDASE, SUBUNIT II"/>
    <property type="match status" value="1"/>
</dbReference>
<dbReference type="PROSITE" id="PS00078">
    <property type="entry name" value="COX2"/>
    <property type="match status" value="1"/>
</dbReference>
<evidence type="ECO:0000256" key="3">
    <source>
        <dbReference type="ARBA" id="ARBA00022448"/>
    </source>
</evidence>
<dbReference type="InterPro" id="IPR014222">
    <property type="entry name" value="Cyt_c_oxidase_su2"/>
</dbReference>
<protein>
    <recommendedName>
        <fullName evidence="12">Cytochrome aa3 subunit 2</fullName>
    </recommendedName>
</protein>
<evidence type="ECO:0000256" key="12">
    <source>
        <dbReference type="ARBA" id="ARBA00031399"/>
    </source>
</evidence>
<keyword evidence="9" id="KW-0186">Copper</keyword>
<keyword evidence="6" id="KW-0479">Metal-binding</keyword>
<dbReference type="GO" id="GO:0016491">
    <property type="term" value="F:oxidoreductase activity"/>
    <property type="evidence" value="ECO:0007669"/>
    <property type="project" value="InterPro"/>
</dbReference>
<dbReference type="AlphaFoldDB" id="A0A1E3VH29"/>
<dbReference type="NCBIfam" id="TIGR02866">
    <property type="entry name" value="CoxB"/>
    <property type="match status" value="1"/>
</dbReference>
<accession>A0A1E3VH29</accession>
<evidence type="ECO:0000256" key="11">
    <source>
        <dbReference type="ARBA" id="ARBA00024688"/>
    </source>
</evidence>
<comment type="subcellular location">
    <subcellularLocation>
        <location evidence="1">Membrane</location>
        <topology evidence="1">Multi-pass membrane protein</topology>
    </subcellularLocation>
</comment>
<dbReference type="InterPro" id="IPR008972">
    <property type="entry name" value="Cupredoxin"/>
</dbReference>
<dbReference type="Gene3D" id="2.60.40.420">
    <property type="entry name" value="Cupredoxins - blue copper proteins"/>
    <property type="match status" value="1"/>
</dbReference>
<keyword evidence="7" id="KW-0249">Electron transport</keyword>
<dbReference type="InterPro" id="IPR001505">
    <property type="entry name" value="Copper_CuA"/>
</dbReference>
<comment type="similarity">
    <text evidence="2">Belongs to the cytochrome c oxidase subunit 2 family.</text>
</comment>
<dbReference type="GO" id="GO:0042773">
    <property type="term" value="P:ATP synthesis coupled electron transport"/>
    <property type="evidence" value="ECO:0007669"/>
    <property type="project" value="TreeGrafter"/>
</dbReference>
<dbReference type="GO" id="GO:0005507">
    <property type="term" value="F:copper ion binding"/>
    <property type="evidence" value="ECO:0007669"/>
    <property type="project" value="InterPro"/>
</dbReference>
<dbReference type="Pfam" id="PF00116">
    <property type="entry name" value="COX2"/>
    <property type="match status" value="1"/>
</dbReference>
<feature type="transmembrane region" description="Helical" evidence="14">
    <location>
        <begin position="43"/>
        <end position="68"/>
    </location>
</feature>
<organism evidence="16 17">
    <name type="scientific">Sinorhizobium alkalisoli</name>
    <dbReference type="NCBI Taxonomy" id="1752398"/>
    <lineage>
        <taxon>Bacteria</taxon>
        <taxon>Pseudomonadati</taxon>
        <taxon>Pseudomonadota</taxon>
        <taxon>Alphaproteobacteria</taxon>
        <taxon>Hyphomicrobiales</taxon>
        <taxon>Rhizobiaceae</taxon>
        <taxon>Sinorhizobium/Ensifer group</taxon>
        <taxon>Sinorhizobium</taxon>
    </lineage>
</organism>
<dbReference type="GO" id="GO:0016020">
    <property type="term" value="C:membrane"/>
    <property type="evidence" value="ECO:0007669"/>
    <property type="project" value="UniProtKB-SubCell"/>
</dbReference>
<comment type="function">
    <text evidence="11">Subunits I and II form the functional core of the enzyme complex. Electrons originating in cytochrome c are transferred via heme a and Cu(A) to the binuclear center formed by heme a3 and Cu(B).</text>
</comment>